<accession>A0A3B1ANZ8</accession>
<gene>
    <name evidence="2" type="ORF">MNBD_GAMMA19-2000</name>
</gene>
<dbReference type="EMBL" id="UOFV01000261">
    <property type="protein sequence ID" value="VAX01604.1"/>
    <property type="molecule type" value="Genomic_DNA"/>
</dbReference>
<keyword evidence="1" id="KW-0472">Membrane</keyword>
<evidence type="ECO:0000313" key="2">
    <source>
        <dbReference type="EMBL" id="VAX01604.1"/>
    </source>
</evidence>
<organism evidence="2">
    <name type="scientific">hydrothermal vent metagenome</name>
    <dbReference type="NCBI Taxonomy" id="652676"/>
    <lineage>
        <taxon>unclassified sequences</taxon>
        <taxon>metagenomes</taxon>
        <taxon>ecological metagenomes</taxon>
    </lineage>
</organism>
<reference evidence="2" key="1">
    <citation type="submission" date="2018-06" db="EMBL/GenBank/DDBJ databases">
        <authorList>
            <person name="Zhirakovskaya E."/>
        </authorList>
    </citation>
    <scope>NUCLEOTIDE SEQUENCE</scope>
</reference>
<name>A0A3B1ANZ8_9ZZZZ</name>
<sequence>MDAVAIGSILAVGITIAIAIFLIARIVYLINHTHSED</sequence>
<feature type="transmembrane region" description="Helical" evidence="1">
    <location>
        <begin position="6"/>
        <end position="30"/>
    </location>
</feature>
<proteinExistence type="predicted"/>
<keyword evidence="1" id="KW-0812">Transmembrane</keyword>
<evidence type="ECO:0000256" key="1">
    <source>
        <dbReference type="SAM" id="Phobius"/>
    </source>
</evidence>
<dbReference type="AlphaFoldDB" id="A0A3B1ANZ8"/>
<protein>
    <submittedName>
        <fullName evidence="2">Uncharacterized protein</fullName>
    </submittedName>
</protein>
<keyword evidence="1" id="KW-1133">Transmembrane helix</keyword>